<gene>
    <name evidence="1" type="primary">NCL1_38110</name>
    <name evidence="1" type="ORF">NPIL_632401</name>
</gene>
<accession>A0A8X6NV52</accession>
<name>A0A8X6NV52_NEPPI</name>
<evidence type="ECO:0000313" key="2">
    <source>
        <dbReference type="Proteomes" id="UP000887013"/>
    </source>
</evidence>
<keyword evidence="2" id="KW-1185">Reference proteome</keyword>
<evidence type="ECO:0000313" key="1">
    <source>
        <dbReference type="EMBL" id="GFT36065.1"/>
    </source>
</evidence>
<dbReference type="Proteomes" id="UP000887013">
    <property type="component" value="Unassembled WGS sequence"/>
</dbReference>
<dbReference type="OrthoDB" id="6407690at2759"/>
<dbReference type="AlphaFoldDB" id="A0A8X6NV52"/>
<dbReference type="EMBL" id="BMAW01062496">
    <property type="protein sequence ID" value="GFT36065.1"/>
    <property type="molecule type" value="Genomic_DNA"/>
</dbReference>
<proteinExistence type="predicted"/>
<reference evidence="1" key="1">
    <citation type="submission" date="2020-08" db="EMBL/GenBank/DDBJ databases">
        <title>Multicomponent nature underlies the extraordinary mechanical properties of spider dragline silk.</title>
        <authorList>
            <person name="Kono N."/>
            <person name="Nakamura H."/>
            <person name="Mori M."/>
            <person name="Yoshida Y."/>
            <person name="Ohtoshi R."/>
            <person name="Malay A.D."/>
            <person name="Moran D.A.P."/>
            <person name="Tomita M."/>
            <person name="Numata K."/>
            <person name="Arakawa K."/>
        </authorList>
    </citation>
    <scope>NUCLEOTIDE SEQUENCE</scope>
</reference>
<sequence length="169" mass="20190">MDFLGVFQLILKLKNPNDRFMRIIDSIGKRELHPFDFYLSLSQMEDQQLDLMFSGLLMDERLCVCESFLHWPLQVLFLDILAKLSRNMSEVFYRQLFYIILYEKFNTGWFDYNYVDLVKQIWSSLSDYNKSKIKEDRIFLYLKKVLDYDGGGQKPVSVAFIGLYKDLDI</sequence>
<comment type="caution">
    <text evidence="1">The sequence shown here is derived from an EMBL/GenBank/DDBJ whole genome shotgun (WGS) entry which is preliminary data.</text>
</comment>
<organism evidence="1 2">
    <name type="scientific">Nephila pilipes</name>
    <name type="common">Giant wood spider</name>
    <name type="synonym">Nephila maculata</name>
    <dbReference type="NCBI Taxonomy" id="299642"/>
    <lineage>
        <taxon>Eukaryota</taxon>
        <taxon>Metazoa</taxon>
        <taxon>Ecdysozoa</taxon>
        <taxon>Arthropoda</taxon>
        <taxon>Chelicerata</taxon>
        <taxon>Arachnida</taxon>
        <taxon>Araneae</taxon>
        <taxon>Araneomorphae</taxon>
        <taxon>Entelegynae</taxon>
        <taxon>Araneoidea</taxon>
        <taxon>Nephilidae</taxon>
        <taxon>Nephila</taxon>
    </lineage>
</organism>
<protein>
    <submittedName>
        <fullName evidence="1">Uncharacterized protein</fullName>
    </submittedName>
</protein>